<dbReference type="InterPro" id="IPR005017">
    <property type="entry name" value="OMPP1/FadL/TodX"/>
</dbReference>
<dbReference type="Gene3D" id="2.40.160.60">
    <property type="entry name" value="Outer membrane protein transport protein (OMPP1/FadL/TodX)"/>
    <property type="match status" value="2"/>
</dbReference>
<gene>
    <name evidence="9" type="ORF">ACFFIP_19170</name>
</gene>
<evidence type="ECO:0000256" key="7">
    <source>
        <dbReference type="ARBA" id="ARBA00023237"/>
    </source>
</evidence>
<name>A0ABV6FY58_9BACT</name>
<comment type="subcellular location">
    <subcellularLocation>
        <location evidence="1">Cell outer membrane</location>
        <topology evidence="1">Multi-pass membrane protein</topology>
    </subcellularLocation>
</comment>
<feature type="chain" id="PRO_5045730038" evidence="8">
    <location>
        <begin position="24"/>
        <end position="506"/>
    </location>
</feature>
<dbReference type="EMBL" id="JBHLWI010000090">
    <property type="protein sequence ID" value="MFC0264818.1"/>
    <property type="molecule type" value="Genomic_DNA"/>
</dbReference>
<feature type="signal peptide" evidence="8">
    <location>
        <begin position="1"/>
        <end position="23"/>
    </location>
</feature>
<keyword evidence="6" id="KW-0472">Membrane</keyword>
<dbReference type="SUPFAM" id="SSF56935">
    <property type="entry name" value="Porins"/>
    <property type="match status" value="1"/>
</dbReference>
<dbReference type="PANTHER" id="PTHR35093">
    <property type="entry name" value="OUTER MEMBRANE PROTEIN NMB0088-RELATED"/>
    <property type="match status" value="1"/>
</dbReference>
<keyword evidence="3" id="KW-1134">Transmembrane beta strand</keyword>
<reference evidence="9 10" key="1">
    <citation type="submission" date="2024-09" db="EMBL/GenBank/DDBJ databases">
        <authorList>
            <person name="Sun Q."/>
            <person name="Mori K."/>
        </authorList>
    </citation>
    <scope>NUCLEOTIDE SEQUENCE [LARGE SCALE GENOMIC DNA]</scope>
    <source>
        <strain evidence="9 10">CCM 7650</strain>
    </source>
</reference>
<evidence type="ECO:0000256" key="2">
    <source>
        <dbReference type="ARBA" id="ARBA00008163"/>
    </source>
</evidence>
<evidence type="ECO:0000256" key="1">
    <source>
        <dbReference type="ARBA" id="ARBA00004571"/>
    </source>
</evidence>
<accession>A0ABV6FY58</accession>
<evidence type="ECO:0000256" key="6">
    <source>
        <dbReference type="ARBA" id="ARBA00023136"/>
    </source>
</evidence>
<evidence type="ECO:0000313" key="9">
    <source>
        <dbReference type="EMBL" id="MFC0264818.1"/>
    </source>
</evidence>
<dbReference type="Proteomes" id="UP001589797">
    <property type="component" value="Unassembled WGS sequence"/>
</dbReference>
<comment type="caution">
    <text evidence="9">The sequence shown here is derived from an EMBL/GenBank/DDBJ whole genome shotgun (WGS) entry which is preliminary data.</text>
</comment>
<protein>
    <submittedName>
        <fullName evidence="9">OmpP1/FadL family transporter</fullName>
    </submittedName>
</protein>
<organism evidence="9 10">
    <name type="scientific">Fontibacter flavus</name>
    <dbReference type="NCBI Taxonomy" id="654838"/>
    <lineage>
        <taxon>Bacteria</taxon>
        <taxon>Pseudomonadati</taxon>
        <taxon>Bacteroidota</taxon>
        <taxon>Cytophagia</taxon>
        <taxon>Cytophagales</taxon>
        <taxon>Cyclobacteriaceae</taxon>
        <taxon>Fontibacter</taxon>
    </lineage>
</organism>
<evidence type="ECO:0000313" key="10">
    <source>
        <dbReference type="Proteomes" id="UP001589797"/>
    </source>
</evidence>
<evidence type="ECO:0000256" key="5">
    <source>
        <dbReference type="ARBA" id="ARBA00022729"/>
    </source>
</evidence>
<evidence type="ECO:0000256" key="4">
    <source>
        <dbReference type="ARBA" id="ARBA00022692"/>
    </source>
</evidence>
<keyword evidence="10" id="KW-1185">Reference proteome</keyword>
<keyword evidence="5 8" id="KW-0732">Signal</keyword>
<keyword evidence="4" id="KW-0812">Transmembrane</keyword>
<proteinExistence type="inferred from homology"/>
<evidence type="ECO:0000256" key="8">
    <source>
        <dbReference type="SAM" id="SignalP"/>
    </source>
</evidence>
<comment type="similarity">
    <text evidence="2">Belongs to the OmpP1/FadL family.</text>
</comment>
<dbReference type="RefSeq" id="WP_382389410.1">
    <property type="nucleotide sequence ID" value="NZ_JBHLWI010000090.1"/>
</dbReference>
<keyword evidence="7" id="KW-0998">Cell outer membrane</keyword>
<sequence>MNSIKKIFLGTLLGIGVMSSASAQIGYFEDALRFSQFRSTGSARIMGLGGTQMSLGGDVSNIHTNPAGLGFFRRSELSLSPTFGTWNNESNFLGQIQEDRTGNFSVPNLSFVISKPKGPLTTGAFRGGSFGISFNRTNLFNTQFGYYSDLQSETSIIDYFMRQGSGIPESQIENFGLTGLAYQTYLINPIIFDNNGNPINNPTEYDSFVLGFPFQDETVTTDGRISQTSLSYGANFHNKFFIGAGLGLTSLTYNSRKIFGEEFIDEPLSTTRLEENLSMDGFGANVNLGVIYKPIEEVNLGLNFQSPTWYRINEQYEARMVNQFNNYYFEQEDIVLGREEAQTPIVLGTYNLNTPMRLSGGATFFIGKNGFISADIDYLDYSASRINSRDFNPAEDNQEIRALYGQTFNYRVGGEFRLDIFRLRAGYAYYGDPFSGSPNFDRSTQQISGGLGVRLEKFYVDFALTGMAFDQLYSSYNYLENGVNIGPVTEIRNNITSGMLTLGFNF</sequence>
<evidence type="ECO:0000256" key="3">
    <source>
        <dbReference type="ARBA" id="ARBA00022452"/>
    </source>
</evidence>
<dbReference type="PANTHER" id="PTHR35093:SF8">
    <property type="entry name" value="OUTER MEMBRANE PROTEIN NMB0088-RELATED"/>
    <property type="match status" value="1"/>
</dbReference>